<dbReference type="AlphaFoldDB" id="A0A423PXA3"/>
<dbReference type="Gene3D" id="2.60.40.10">
    <property type="entry name" value="Immunoglobulins"/>
    <property type="match status" value="3"/>
</dbReference>
<dbReference type="InterPro" id="IPR003344">
    <property type="entry name" value="Big_1_dom"/>
</dbReference>
<feature type="region of interest" description="Disordered" evidence="2">
    <location>
        <begin position="428"/>
        <end position="462"/>
    </location>
</feature>
<feature type="region of interest" description="Disordered" evidence="2">
    <location>
        <begin position="357"/>
        <end position="392"/>
    </location>
</feature>
<gene>
    <name evidence="4" type="ORF">SAHL_08075</name>
</gene>
<dbReference type="PROSITE" id="PS51127">
    <property type="entry name" value="BIG1"/>
    <property type="match status" value="1"/>
</dbReference>
<dbReference type="InterPro" id="IPR013783">
    <property type="entry name" value="Ig-like_fold"/>
</dbReference>
<sequence length="462" mass="47945">MQAEADGIRDEIRVDVTGTELTLEGPDAIARGESATFTTRLSDSSGDPITAATIDVDTDPTAQVSASTMDTNSAGEATFTVSEQEAGRNTIRVSSRGAEIEKQITVGGKGLSFSQADEEDDSPTVGDTEQITVVYSGNNGPIADSDITFTASRGTLGHDVVTTDSQGEATTQIQSNVAGATNVTASVDGKRASRIIRFMAAEPATLVLNAASATITGNSTTNLTATARDGFSNPVANETINFRLGEDSAGTLSSSQTRTDTSGTARVVYTAPPSSVSEPVEIVSSVATDETLEDSTTITVAGEALSIRLGTGGPAELASDGTTYDAPYAALISDAAGNPVSDATLRLNVRAIAYRANDSPDTGCRTEDENNNGVLDPREDRNDNETLDPGQVVTVPSSPELDGSGVARFDITYLSRFAERVKVRLTATADSAGSEGDESLEFDLEGSPSGDNPFEYDCAVDR</sequence>
<dbReference type="SMART" id="SM00634">
    <property type="entry name" value="BID_1"/>
    <property type="match status" value="3"/>
</dbReference>
<evidence type="ECO:0000256" key="1">
    <source>
        <dbReference type="ARBA" id="ARBA00010116"/>
    </source>
</evidence>
<organism evidence="4 5">
    <name type="scientific">Salinisphaera orenii YIM 95161</name>
    <dbReference type="NCBI Taxonomy" id="1051139"/>
    <lineage>
        <taxon>Bacteria</taxon>
        <taxon>Pseudomonadati</taxon>
        <taxon>Pseudomonadota</taxon>
        <taxon>Gammaproteobacteria</taxon>
        <taxon>Salinisphaerales</taxon>
        <taxon>Salinisphaeraceae</taxon>
        <taxon>Salinisphaera</taxon>
    </lineage>
</organism>
<accession>A0A423PXA3</accession>
<name>A0A423PXA3_9GAMM</name>
<proteinExistence type="inferred from homology"/>
<comment type="similarity">
    <text evidence="1">Belongs to the intimin/invasin family.</text>
</comment>
<protein>
    <recommendedName>
        <fullName evidence="3">Big-1 domain-containing protein</fullName>
    </recommendedName>
</protein>
<dbReference type="InterPro" id="IPR008964">
    <property type="entry name" value="Invasin/intimin_cell_adhesion"/>
</dbReference>
<dbReference type="Pfam" id="PF02369">
    <property type="entry name" value="Big_1"/>
    <property type="match status" value="3"/>
</dbReference>
<feature type="compositionally biased region" description="Acidic residues" evidence="2">
    <location>
        <begin position="435"/>
        <end position="444"/>
    </location>
</feature>
<comment type="caution">
    <text evidence="4">The sequence shown here is derived from an EMBL/GenBank/DDBJ whole genome shotgun (WGS) entry which is preliminary data.</text>
</comment>
<feature type="domain" description="Big-1" evidence="3">
    <location>
        <begin position="205"/>
        <end position="301"/>
    </location>
</feature>
<evidence type="ECO:0000313" key="4">
    <source>
        <dbReference type="EMBL" id="ROO30236.1"/>
    </source>
</evidence>
<dbReference type="EMBL" id="AYKF01000077">
    <property type="protein sequence ID" value="ROO30236.1"/>
    <property type="molecule type" value="Genomic_DNA"/>
</dbReference>
<reference evidence="4 5" key="1">
    <citation type="submission" date="2013-10" db="EMBL/GenBank/DDBJ databases">
        <title>Salinisphaera halophila YIM 95161 Genome Sequencing.</title>
        <authorList>
            <person name="Lai Q."/>
            <person name="Li C."/>
            <person name="Shao Z."/>
        </authorList>
    </citation>
    <scope>NUCLEOTIDE SEQUENCE [LARGE SCALE GENOMIC DNA]</scope>
    <source>
        <strain evidence="4 5">YIM 95161</strain>
    </source>
</reference>
<dbReference type="Proteomes" id="UP000285123">
    <property type="component" value="Unassembled WGS sequence"/>
</dbReference>
<evidence type="ECO:0000256" key="2">
    <source>
        <dbReference type="SAM" id="MobiDB-lite"/>
    </source>
</evidence>
<evidence type="ECO:0000259" key="3">
    <source>
        <dbReference type="PROSITE" id="PS51127"/>
    </source>
</evidence>
<dbReference type="SUPFAM" id="SSF49373">
    <property type="entry name" value="Invasin/intimin cell-adhesion fragments"/>
    <property type="match status" value="3"/>
</dbReference>
<evidence type="ECO:0000313" key="5">
    <source>
        <dbReference type="Proteomes" id="UP000285123"/>
    </source>
</evidence>